<keyword evidence="11" id="KW-1185">Reference proteome</keyword>
<evidence type="ECO:0000313" key="10">
    <source>
        <dbReference type="EMBL" id="GAP66735.1"/>
    </source>
</evidence>
<dbReference type="EMBL" id="DF970228">
    <property type="protein sequence ID" value="GAP66735.1"/>
    <property type="molecule type" value="Genomic_DNA"/>
</dbReference>
<keyword evidence="6 7" id="KW-0520">NAD</keyword>
<evidence type="ECO:0000259" key="9">
    <source>
        <dbReference type="Pfam" id="PF00881"/>
    </source>
</evidence>
<comment type="cofactor">
    <cofactor evidence="8">
        <name>FMN</name>
        <dbReference type="ChEBI" id="CHEBI:58210"/>
    </cofactor>
    <text evidence="8">Binds 1 FMN per subunit.</text>
</comment>
<feature type="binding site" evidence="8">
    <location>
        <position position="40"/>
    </location>
    <ligand>
        <name>FMN</name>
        <dbReference type="ChEBI" id="CHEBI:58210"/>
        <note>ligand shared between dimeric partners</note>
    </ligand>
</feature>
<dbReference type="InterPro" id="IPR029479">
    <property type="entry name" value="Nitroreductase"/>
</dbReference>
<gene>
    <name evidence="10" type="ORF">MBSD_n2050</name>
</gene>
<evidence type="ECO:0000256" key="2">
    <source>
        <dbReference type="ARBA" id="ARBA00022630"/>
    </source>
</evidence>
<proteinExistence type="inferred from homology"/>
<dbReference type="InterPro" id="IPR052530">
    <property type="entry name" value="NAD(P)H_nitroreductase"/>
</dbReference>
<keyword evidence="5 7" id="KW-0560">Oxidoreductase</keyword>
<accession>A0A0K8QPC0</accession>
<evidence type="ECO:0000256" key="4">
    <source>
        <dbReference type="ARBA" id="ARBA00022857"/>
    </source>
</evidence>
<dbReference type="EC" id="1.-.-.-" evidence="7"/>
<dbReference type="AlphaFoldDB" id="A0A0K8QPC0"/>
<keyword evidence="2 7" id="KW-0285">Flavoprotein</keyword>
<evidence type="ECO:0000313" key="11">
    <source>
        <dbReference type="Proteomes" id="UP000253740"/>
    </source>
</evidence>
<feature type="domain" description="Nitroreductase" evidence="9">
    <location>
        <begin position="12"/>
        <end position="168"/>
    </location>
</feature>
<comment type="similarity">
    <text evidence="1 7">Belongs to the nitroreductase family.</text>
</comment>
<evidence type="ECO:0000256" key="6">
    <source>
        <dbReference type="ARBA" id="ARBA00023027"/>
    </source>
</evidence>
<dbReference type="PANTHER" id="PTHR43821">
    <property type="entry name" value="NAD(P)H NITROREDUCTASE YDJA-RELATED"/>
    <property type="match status" value="1"/>
</dbReference>
<feature type="binding site" description="in other chain" evidence="8">
    <location>
        <begin position="13"/>
        <end position="15"/>
    </location>
    <ligand>
        <name>FMN</name>
        <dbReference type="ChEBI" id="CHEBI:58210"/>
        <note>ligand shared between dimeric partners</note>
    </ligand>
</feature>
<dbReference type="OrthoDB" id="9804207at2"/>
<dbReference type="InterPro" id="IPR026021">
    <property type="entry name" value="YdjA-like"/>
</dbReference>
<dbReference type="CDD" id="cd02135">
    <property type="entry name" value="YdjA-like"/>
    <property type="match status" value="1"/>
</dbReference>
<keyword evidence="3 7" id="KW-0288">FMN</keyword>
<dbReference type="SUPFAM" id="SSF55469">
    <property type="entry name" value="FMN-dependent nitroreductase-like"/>
    <property type="match status" value="1"/>
</dbReference>
<evidence type="ECO:0000256" key="8">
    <source>
        <dbReference type="PIRSR" id="PIRSR000232-1"/>
    </source>
</evidence>
<keyword evidence="4 7" id="KW-0521">NADP</keyword>
<dbReference type="GO" id="GO:0016491">
    <property type="term" value="F:oxidoreductase activity"/>
    <property type="evidence" value="ECO:0007669"/>
    <property type="project" value="UniProtKB-UniRule"/>
</dbReference>
<protein>
    <recommendedName>
        <fullName evidence="7">Putative NAD(P)H nitroreductase</fullName>
        <ecNumber evidence="7">1.-.-.-</ecNumber>
    </recommendedName>
</protein>
<dbReference type="PANTHER" id="PTHR43821:SF1">
    <property type="entry name" value="NAD(P)H NITROREDUCTASE YDJA-RELATED"/>
    <property type="match status" value="1"/>
</dbReference>
<organism evidence="10">
    <name type="scientific">Mizugakiibacter sediminis</name>
    <dbReference type="NCBI Taxonomy" id="1475481"/>
    <lineage>
        <taxon>Bacteria</taxon>
        <taxon>Pseudomonadati</taxon>
        <taxon>Pseudomonadota</taxon>
        <taxon>Gammaproteobacteria</taxon>
        <taxon>Lysobacterales</taxon>
        <taxon>Rhodanobacteraceae</taxon>
        <taxon>Mizugakiibacter</taxon>
    </lineage>
</organism>
<dbReference type="Proteomes" id="UP000253740">
    <property type="component" value="Unassembled WGS sequence"/>
</dbReference>
<name>A0A0K8QPC0_9GAMM</name>
<dbReference type="PIRSF" id="PIRSF000232">
    <property type="entry name" value="YdjA"/>
    <property type="match status" value="1"/>
</dbReference>
<evidence type="ECO:0000256" key="7">
    <source>
        <dbReference type="PIRNR" id="PIRNR000232"/>
    </source>
</evidence>
<feature type="binding site" evidence="8">
    <location>
        <position position="44"/>
    </location>
    <ligand>
        <name>FMN</name>
        <dbReference type="ChEBI" id="CHEBI:58210"/>
        <note>ligand shared between dimeric partners</note>
    </ligand>
</feature>
<feature type="binding site" description="in other chain" evidence="8">
    <location>
        <begin position="138"/>
        <end position="140"/>
    </location>
    <ligand>
        <name>FMN</name>
        <dbReference type="ChEBI" id="CHEBI:58210"/>
        <note>ligand shared between dimeric partners</note>
    </ligand>
</feature>
<dbReference type="Gene3D" id="3.40.109.10">
    <property type="entry name" value="NADH Oxidase"/>
    <property type="match status" value="1"/>
</dbReference>
<dbReference type="InterPro" id="IPR000415">
    <property type="entry name" value="Nitroreductase-like"/>
</dbReference>
<dbReference type="RefSeq" id="WP_062537316.1">
    <property type="nucleotide sequence ID" value="NZ_DF970228.1"/>
</dbReference>
<evidence type="ECO:0000256" key="5">
    <source>
        <dbReference type="ARBA" id="ARBA00023002"/>
    </source>
</evidence>
<sequence length="191" mass="20619">MTLPPPSDVLFRRRSVPTRLLGAPGPSADELALLFAAAIRVPDHTALAPWRLITLQGDAKLRFGERVAAMAVEKNPALPEDKRAKDRLRYTYAPLVVVVVARLQDNPKVPQQEQLLSAGCVAYNLLLGAQALGYGAQWITGWAAYDRDVAALLGLAADERVIGFVHIGTPQGEVPERKRPALAGIVSAWNG</sequence>
<reference evidence="10" key="1">
    <citation type="submission" date="2015-08" db="EMBL/GenBank/DDBJ databases">
        <title>Complete DNA Sequence of Pseudomonas syringae pv. actinidiae, the Causal Agent of Kiwifruit Canker Disease.</title>
        <authorList>
            <person name="Rikkerink E.H.A."/>
            <person name="Fineran P.C."/>
        </authorList>
    </citation>
    <scope>NUCLEOTIDE SEQUENCE</scope>
    <source>
        <strain evidence="10">SkMP5</strain>
    </source>
</reference>
<dbReference type="Pfam" id="PF00881">
    <property type="entry name" value="Nitroreductase"/>
    <property type="match status" value="1"/>
</dbReference>
<evidence type="ECO:0000256" key="1">
    <source>
        <dbReference type="ARBA" id="ARBA00007118"/>
    </source>
</evidence>
<dbReference type="STRING" id="1475481.GCA_000953855_02090"/>
<evidence type="ECO:0000256" key="3">
    <source>
        <dbReference type="ARBA" id="ARBA00022643"/>
    </source>
</evidence>